<dbReference type="AlphaFoldDB" id="A0A9W4XBY1"/>
<evidence type="ECO:0000256" key="28">
    <source>
        <dbReference type="SAM" id="MobiDB-lite"/>
    </source>
</evidence>
<evidence type="ECO:0000256" key="6">
    <source>
        <dbReference type="ARBA" id="ARBA00022143"/>
    </source>
</evidence>
<comment type="similarity">
    <text evidence="4">Belongs to the Dus family. Dus3 subfamily.</text>
</comment>
<keyword evidence="16" id="KW-0521">NADP</keyword>
<dbReference type="EMBL" id="CANTUO010000001">
    <property type="protein sequence ID" value="CAI5756618.1"/>
    <property type="molecule type" value="Genomic_DNA"/>
</dbReference>
<gene>
    <name evidence="30" type="ORF">CANVERA_P1136</name>
</gene>
<evidence type="ECO:0000256" key="8">
    <source>
        <dbReference type="ARBA" id="ARBA00022630"/>
    </source>
</evidence>
<evidence type="ECO:0000256" key="27">
    <source>
        <dbReference type="ARBA" id="ARBA00049513"/>
    </source>
</evidence>
<organism evidence="30 31">
    <name type="scientific">Candida verbasci</name>
    <dbReference type="NCBI Taxonomy" id="1227364"/>
    <lineage>
        <taxon>Eukaryota</taxon>
        <taxon>Fungi</taxon>
        <taxon>Dikarya</taxon>
        <taxon>Ascomycota</taxon>
        <taxon>Saccharomycotina</taxon>
        <taxon>Pichiomycetes</taxon>
        <taxon>Debaryomycetaceae</taxon>
        <taxon>Candida/Lodderomyces clade</taxon>
        <taxon>Candida</taxon>
    </lineage>
</organism>
<dbReference type="EC" id="1.3.1.89" evidence="5"/>
<evidence type="ECO:0000256" key="19">
    <source>
        <dbReference type="ARBA" id="ARBA00023242"/>
    </source>
</evidence>
<evidence type="ECO:0000256" key="2">
    <source>
        <dbReference type="ARBA" id="ARBA00004123"/>
    </source>
</evidence>
<evidence type="ECO:0000256" key="21">
    <source>
        <dbReference type="ARBA" id="ARBA00033779"/>
    </source>
</evidence>
<evidence type="ECO:0000256" key="1">
    <source>
        <dbReference type="ARBA" id="ARBA00001917"/>
    </source>
</evidence>
<evidence type="ECO:0000256" key="3">
    <source>
        <dbReference type="ARBA" id="ARBA00004496"/>
    </source>
</evidence>
<dbReference type="FunFam" id="3.20.20.70:FF:000145">
    <property type="entry name" value="tRNA-dihydrouridine(47) synthase [NAD(P)(+)]"/>
    <property type="match status" value="1"/>
</dbReference>
<dbReference type="InterPro" id="IPR035587">
    <property type="entry name" value="DUS-like_FMN-bd"/>
</dbReference>
<keyword evidence="18" id="KW-0520">NAD</keyword>
<comment type="caution">
    <text evidence="30">The sequence shown here is derived from an EMBL/GenBank/DDBJ whole genome shotgun (WGS) entry which is preliminary data.</text>
</comment>
<dbReference type="GO" id="GO:0050660">
    <property type="term" value="F:flavin adenine dinucleotide binding"/>
    <property type="evidence" value="ECO:0007669"/>
    <property type="project" value="InterPro"/>
</dbReference>
<dbReference type="OrthoDB" id="259935at2759"/>
<evidence type="ECO:0000256" key="14">
    <source>
        <dbReference type="ARBA" id="ARBA00022771"/>
    </source>
</evidence>
<evidence type="ECO:0000259" key="29">
    <source>
        <dbReference type="Pfam" id="PF01207"/>
    </source>
</evidence>
<evidence type="ECO:0000256" key="23">
    <source>
        <dbReference type="ARBA" id="ARBA00045934"/>
    </source>
</evidence>
<evidence type="ECO:0000256" key="13">
    <source>
        <dbReference type="ARBA" id="ARBA00022737"/>
    </source>
</evidence>
<dbReference type="GO" id="GO:0005634">
    <property type="term" value="C:nucleus"/>
    <property type="evidence" value="ECO:0007669"/>
    <property type="project" value="UniProtKB-SubCell"/>
</dbReference>
<keyword evidence="11" id="KW-0819">tRNA processing</keyword>
<dbReference type="GO" id="GO:0006397">
    <property type="term" value="P:mRNA processing"/>
    <property type="evidence" value="ECO:0007669"/>
    <property type="project" value="UniProtKB-KW"/>
</dbReference>
<evidence type="ECO:0000256" key="5">
    <source>
        <dbReference type="ARBA" id="ARBA00012376"/>
    </source>
</evidence>
<evidence type="ECO:0000256" key="15">
    <source>
        <dbReference type="ARBA" id="ARBA00022833"/>
    </source>
</evidence>
<keyword evidence="17" id="KW-0560">Oxidoreductase</keyword>
<feature type="compositionally biased region" description="Basic and acidic residues" evidence="28">
    <location>
        <begin position="55"/>
        <end position="66"/>
    </location>
</feature>
<keyword evidence="14" id="KW-0863">Zinc-finger</keyword>
<evidence type="ECO:0000256" key="24">
    <source>
        <dbReference type="ARBA" id="ARBA00048266"/>
    </source>
</evidence>
<comment type="subcellular location">
    <subcellularLocation>
        <location evidence="3">Cytoplasm</location>
    </subcellularLocation>
    <subcellularLocation>
        <location evidence="2">Nucleus</location>
    </subcellularLocation>
</comment>
<evidence type="ECO:0000256" key="9">
    <source>
        <dbReference type="ARBA" id="ARBA00022643"/>
    </source>
</evidence>
<dbReference type="PANTHER" id="PTHR45846">
    <property type="entry name" value="TRNA-DIHYDROURIDINE(47) SYNTHASE [NAD(P)(+)]-LIKE"/>
    <property type="match status" value="1"/>
</dbReference>
<evidence type="ECO:0000256" key="11">
    <source>
        <dbReference type="ARBA" id="ARBA00022694"/>
    </source>
</evidence>
<comment type="catalytic activity">
    <reaction evidence="24">
        <text>5,6-dihydrouridine(47) in tRNA + NAD(+) = uridine(47) in tRNA + NADH + H(+)</text>
        <dbReference type="Rhea" id="RHEA:53364"/>
        <dbReference type="Rhea" id="RHEA-COMP:13539"/>
        <dbReference type="Rhea" id="RHEA-COMP:13540"/>
        <dbReference type="ChEBI" id="CHEBI:15378"/>
        <dbReference type="ChEBI" id="CHEBI:57540"/>
        <dbReference type="ChEBI" id="CHEBI:57945"/>
        <dbReference type="ChEBI" id="CHEBI:65315"/>
        <dbReference type="ChEBI" id="CHEBI:74443"/>
        <dbReference type="EC" id="1.3.1.89"/>
    </reaction>
    <physiologicalReaction direction="right-to-left" evidence="24">
        <dbReference type="Rhea" id="RHEA:53366"/>
    </physiologicalReaction>
</comment>
<comment type="cofactor">
    <cofactor evidence="1">
        <name>FMN</name>
        <dbReference type="ChEBI" id="CHEBI:58210"/>
    </cofactor>
</comment>
<keyword evidence="12" id="KW-0479">Metal-binding</keyword>
<comment type="catalytic activity">
    <reaction evidence="27">
        <text>5,6-dihydrouridine(47) in tRNA + NADP(+) = uridine(47) in tRNA + NADPH + H(+)</text>
        <dbReference type="Rhea" id="RHEA:53360"/>
        <dbReference type="Rhea" id="RHEA-COMP:13539"/>
        <dbReference type="Rhea" id="RHEA-COMP:13540"/>
        <dbReference type="ChEBI" id="CHEBI:15378"/>
        <dbReference type="ChEBI" id="CHEBI:57783"/>
        <dbReference type="ChEBI" id="CHEBI:58349"/>
        <dbReference type="ChEBI" id="CHEBI:65315"/>
        <dbReference type="ChEBI" id="CHEBI:74443"/>
        <dbReference type="EC" id="1.3.1.89"/>
    </reaction>
    <physiologicalReaction direction="right-to-left" evidence="27">
        <dbReference type="Rhea" id="RHEA:53362"/>
    </physiologicalReaction>
</comment>
<dbReference type="Gene3D" id="3.20.20.70">
    <property type="entry name" value="Aldolase class I"/>
    <property type="match status" value="1"/>
</dbReference>
<dbReference type="GO" id="GO:0003723">
    <property type="term" value="F:RNA binding"/>
    <property type="evidence" value="ECO:0007669"/>
    <property type="project" value="TreeGrafter"/>
</dbReference>
<dbReference type="InterPro" id="IPR018517">
    <property type="entry name" value="tRNA_hU_synthase_CS"/>
</dbReference>
<dbReference type="PANTHER" id="PTHR45846:SF1">
    <property type="entry name" value="TRNA-DIHYDROURIDINE(47) SYNTHASE [NAD(P)(+)]-LIKE"/>
    <property type="match status" value="1"/>
</dbReference>
<evidence type="ECO:0000313" key="31">
    <source>
        <dbReference type="Proteomes" id="UP001152885"/>
    </source>
</evidence>
<feature type="compositionally biased region" description="Basic and acidic residues" evidence="28">
    <location>
        <begin position="1"/>
        <end position="20"/>
    </location>
</feature>
<proteinExistence type="inferred from homology"/>
<name>A0A9W4XBY1_9ASCO</name>
<evidence type="ECO:0000256" key="7">
    <source>
        <dbReference type="ARBA" id="ARBA00022490"/>
    </source>
</evidence>
<evidence type="ECO:0000256" key="18">
    <source>
        <dbReference type="ARBA" id="ARBA00023027"/>
    </source>
</evidence>
<feature type="region of interest" description="Disordered" evidence="28">
    <location>
        <begin position="1"/>
        <end position="24"/>
    </location>
</feature>
<feature type="compositionally biased region" description="Basic residues" evidence="28">
    <location>
        <begin position="67"/>
        <end position="84"/>
    </location>
</feature>
<keyword evidence="10" id="KW-0507">mRNA processing</keyword>
<dbReference type="GO" id="GO:0008270">
    <property type="term" value="F:zinc ion binding"/>
    <property type="evidence" value="ECO:0007669"/>
    <property type="project" value="UniProtKB-KW"/>
</dbReference>
<comment type="function">
    <text evidence="23">Catalyzes the synthesis of dihydrouridine, a modified base found in the D-loop of most tRNAs. Specifically modifies U47 in cytoplasmic tRNAs. Catalyzes the synthesis of dihydrouridine in some mRNAs, thereby affecting their translation.</text>
</comment>
<keyword evidence="19" id="KW-0539">Nucleus</keyword>
<evidence type="ECO:0000256" key="16">
    <source>
        <dbReference type="ARBA" id="ARBA00022857"/>
    </source>
</evidence>
<keyword evidence="13" id="KW-0677">Repeat</keyword>
<dbReference type="InterPro" id="IPR013785">
    <property type="entry name" value="Aldolase_TIM"/>
</dbReference>
<feature type="region of interest" description="Disordered" evidence="28">
    <location>
        <begin position="46"/>
        <end position="84"/>
    </location>
</feature>
<reference evidence="30" key="1">
    <citation type="submission" date="2022-12" db="EMBL/GenBank/DDBJ databases">
        <authorList>
            <person name="Brejova B."/>
        </authorList>
    </citation>
    <scope>NUCLEOTIDE SEQUENCE</scope>
</reference>
<evidence type="ECO:0000256" key="10">
    <source>
        <dbReference type="ARBA" id="ARBA00022664"/>
    </source>
</evidence>
<dbReference type="Pfam" id="PF25585">
    <property type="entry name" value="zf-CCCH_DUS3L"/>
    <property type="match status" value="1"/>
</dbReference>
<dbReference type="Pfam" id="PF01207">
    <property type="entry name" value="Dus"/>
    <property type="match status" value="1"/>
</dbReference>
<comment type="catalytic activity">
    <reaction evidence="25">
        <text>a 5,6-dihydrouridine in mRNA + NAD(+) = a uridine in mRNA + NADH + H(+)</text>
        <dbReference type="Rhea" id="RHEA:69851"/>
        <dbReference type="Rhea" id="RHEA-COMP:14658"/>
        <dbReference type="Rhea" id="RHEA-COMP:17789"/>
        <dbReference type="ChEBI" id="CHEBI:15378"/>
        <dbReference type="ChEBI" id="CHEBI:57540"/>
        <dbReference type="ChEBI" id="CHEBI:57945"/>
        <dbReference type="ChEBI" id="CHEBI:65315"/>
        <dbReference type="ChEBI" id="CHEBI:74443"/>
    </reaction>
    <physiologicalReaction direction="right-to-left" evidence="25">
        <dbReference type="Rhea" id="RHEA:69853"/>
    </physiologicalReaction>
</comment>
<accession>A0A9W4XBY1</accession>
<evidence type="ECO:0000313" key="30">
    <source>
        <dbReference type="EMBL" id="CAI5756618.1"/>
    </source>
</evidence>
<evidence type="ECO:0000256" key="25">
    <source>
        <dbReference type="ARBA" id="ARBA00048342"/>
    </source>
</evidence>
<evidence type="ECO:0000256" key="17">
    <source>
        <dbReference type="ARBA" id="ARBA00023002"/>
    </source>
</evidence>
<comment type="catalytic activity">
    <reaction evidence="26">
        <text>a 5,6-dihydrouridine in mRNA + NADP(+) = a uridine in mRNA + NADPH + H(+)</text>
        <dbReference type="Rhea" id="RHEA:69855"/>
        <dbReference type="Rhea" id="RHEA-COMP:14658"/>
        <dbReference type="Rhea" id="RHEA-COMP:17789"/>
        <dbReference type="ChEBI" id="CHEBI:15378"/>
        <dbReference type="ChEBI" id="CHEBI:57783"/>
        <dbReference type="ChEBI" id="CHEBI:58349"/>
        <dbReference type="ChEBI" id="CHEBI:65315"/>
        <dbReference type="ChEBI" id="CHEBI:74443"/>
    </reaction>
    <physiologicalReaction direction="right-to-left" evidence="26">
        <dbReference type="Rhea" id="RHEA:69857"/>
    </physiologicalReaction>
</comment>
<keyword evidence="15" id="KW-0862">Zinc</keyword>
<keyword evidence="31" id="KW-1185">Reference proteome</keyword>
<keyword evidence="8" id="KW-0285">Flavoprotein</keyword>
<evidence type="ECO:0000256" key="22">
    <source>
        <dbReference type="ARBA" id="ARBA00033781"/>
    </source>
</evidence>
<dbReference type="GO" id="GO:0102265">
    <property type="term" value="F:tRNA-dihydrouridine47 synthase activity"/>
    <property type="evidence" value="ECO:0007669"/>
    <property type="project" value="UniProtKB-EC"/>
</dbReference>
<evidence type="ECO:0000256" key="20">
    <source>
        <dbReference type="ARBA" id="ARBA00031322"/>
    </source>
</evidence>
<dbReference type="PROSITE" id="PS01136">
    <property type="entry name" value="UPF0034"/>
    <property type="match status" value="1"/>
</dbReference>
<sequence length="615" mass="70438">MTIPEKRLAEEEEKEVKKANTDTFTKGIAGIKPEFVVKSDSISNFVNYNDDEAEGGDRNGPEEKGGNKKNNKKNRGQNKKRDLKQHKGSIRLCPSLMDPNSDRQCVSKLGKECKFSHDINEYLQSKPEDIDGICPVYQALGYCPSGLKCRWLKSHYNKEINELIQDVEKYNIVQKLNYEVNKIDNGIKYDLQKKKYNYELAEPIIKFIDSLVNTEDNNKLKQEERKDNESEYHESKFKSAEKKKINLKNAKIVSPLTTVGNLPYRRLMKTLGADVTYSEMVLSKELSMGHNPEWALPRAHSSEYPGFGVQIAAARHWSAAKACEVLYKQCNSISEINLNCGCPIDLLYKSGQGSALMDQPSRLLRILRSMNLTSGDIPVTVKLRTGVKENKNTALNLVKRVLEEGNVAAITLHGRSRQQRYAKEADWKYIEEVGKVVKDYNENQLENKDLTDIQPTYFVGNGDVFSHVDWYNGISLQGVDSVMAARGALIKPWIFEEVEAQQYLDKSVSERLDIYKNFANFAIEHWGSDEYGVNLSRRFMCEFISFTHRYIPIGIMERLPPKLNERPPKWIGRNEMETLLGSGDYKDWIKITEMFLGKAGDEFQFIPKHKSNSYE</sequence>
<protein>
    <recommendedName>
        <fullName evidence="6">tRNA-dihydrouridine(47) synthase [NAD(P)(+)]</fullName>
        <ecNumber evidence="5">1.3.1.89</ecNumber>
    </recommendedName>
    <alternativeName>
        <fullName evidence="21 22">mRNA-dihydrouridine synthase DUS3</fullName>
    </alternativeName>
    <alternativeName>
        <fullName evidence="20">tRNA-dihydrouridine synthase 3</fullName>
    </alternativeName>
</protein>
<keyword evidence="7" id="KW-0963">Cytoplasm</keyword>
<dbReference type="SUPFAM" id="SSF51395">
    <property type="entry name" value="FMN-linked oxidoreductases"/>
    <property type="match status" value="1"/>
</dbReference>
<dbReference type="GO" id="GO:0005737">
    <property type="term" value="C:cytoplasm"/>
    <property type="evidence" value="ECO:0007669"/>
    <property type="project" value="UniProtKB-SubCell"/>
</dbReference>
<dbReference type="Proteomes" id="UP001152885">
    <property type="component" value="Unassembled WGS sequence"/>
</dbReference>
<dbReference type="CDD" id="cd02801">
    <property type="entry name" value="DUS_like_FMN"/>
    <property type="match status" value="1"/>
</dbReference>
<feature type="domain" description="DUS-like FMN-binding" evidence="29">
    <location>
        <begin position="253"/>
        <end position="508"/>
    </location>
</feature>
<keyword evidence="9" id="KW-0288">FMN</keyword>
<evidence type="ECO:0000256" key="4">
    <source>
        <dbReference type="ARBA" id="ARBA00005451"/>
    </source>
</evidence>
<evidence type="ECO:0000256" key="26">
    <source>
        <dbReference type="ARBA" id="ARBA00049447"/>
    </source>
</evidence>
<evidence type="ECO:0000256" key="12">
    <source>
        <dbReference type="ARBA" id="ARBA00022723"/>
    </source>
</evidence>